<keyword evidence="2" id="KW-1185">Reference proteome</keyword>
<dbReference type="Proteomes" id="UP001054945">
    <property type="component" value="Unassembled WGS sequence"/>
</dbReference>
<evidence type="ECO:0000313" key="1">
    <source>
        <dbReference type="EMBL" id="GIY06082.1"/>
    </source>
</evidence>
<comment type="caution">
    <text evidence="1">The sequence shown here is derived from an EMBL/GenBank/DDBJ whole genome shotgun (WGS) entry which is preliminary data.</text>
</comment>
<gene>
    <name evidence="1" type="ORF">CEXT_155951</name>
</gene>
<evidence type="ECO:0000313" key="2">
    <source>
        <dbReference type="Proteomes" id="UP001054945"/>
    </source>
</evidence>
<reference evidence="1 2" key="1">
    <citation type="submission" date="2021-06" db="EMBL/GenBank/DDBJ databases">
        <title>Caerostris extrusa draft genome.</title>
        <authorList>
            <person name="Kono N."/>
            <person name="Arakawa K."/>
        </authorList>
    </citation>
    <scope>NUCLEOTIDE SEQUENCE [LARGE SCALE GENOMIC DNA]</scope>
</reference>
<accession>A0AAV4Q9S7</accession>
<dbReference type="AlphaFoldDB" id="A0AAV4Q9S7"/>
<proteinExistence type="predicted"/>
<organism evidence="1 2">
    <name type="scientific">Caerostris extrusa</name>
    <name type="common">Bark spider</name>
    <name type="synonym">Caerostris bankana</name>
    <dbReference type="NCBI Taxonomy" id="172846"/>
    <lineage>
        <taxon>Eukaryota</taxon>
        <taxon>Metazoa</taxon>
        <taxon>Ecdysozoa</taxon>
        <taxon>Arthropoda</taxon>
        <taxon>Chelicerata</taxon>
        <taxon>Arachnida</taxon>
        <taxon>Araneae</taxon>
        <taxon>Araneomorphae</taxon>
        <taxon>Entelegynae</taxon>
        <taxon>Araneoidea</taxon>
        <taxon>Araneidae</taxon>
        <taxon>Caerostris</taxon>
    </lineage>
</organism>
<protein>
    <submittedName>
        <fullName evidence="1">Uncharacterized protein</fullName>
    </submittedName>
</protein>
<sequence>MSVVEQIYKVSVRIQFKILHIRRRFDPSVEQERTKVSRGLLKSNSRHSVGKCRSSSAAFVLSIGGKMEGVIKSRHRVERWEQLNAFQG</sequence>
<dbReference type="EMBL" id="BPLR01005923">
    <property type="protein sequence ID" value="GIY06082.1"/>
    <property type="molecule type" value="Genomic_DNA"/>
</dbReference>
<name>A0AAV4Q9S7_CAEEX</name>